<keyword evidence="3" id="KW-1185">Reference proteome</keyword>
<evidence type="ECO:0000313" key="3">
    <source>
        <dbReference type="Proteomes" id="UP001500728"/>
    </source>
</evidence>
<dbReference type="Proteomes" id="UP001500728">
    <property type="component" value="Unassembled WGS sequence"/>
</dbReference>
<gene>
    <name evidence="2" type="ORF">GCM10010469_01120</name>
</gene>
<name>A0ABP6QV27_9ACTN</name>
<proteinExistence type="predicted"/>
<evidence type="ECO:0008006" key="4">
    <source>
        <dbReference type="Google" id="ProtNLM"/>
    </source>
</evidence>
<keyword evidence="1" id="KW-0812">Transmembrane</keyword>
<protein>
    <recommendedName>
        <fullName evidence="4">Cbb3-type cytochrome c oxidase subunit 3</fullName>
    </recommendedName>
</protein>
<dbReference type="EMBL" id="BAAAUW010000001">
    <property type="protein sequence ID" value="GAA3245768.1"/>
    <property type="molecule type" value="Genomic_DNA"/>
</dbReference>
<keyword evidence="1" id="KW-1133">Transmembrane helix</keyword>
<evidence type="ECO:0000256" key="1">
    <source>
        <dbReference type="SAM" id="Phobius"/>
    </source>
</evidence>
<reference evidence="3" key="1">
    <citation type="journal article" date="2019" name="Int. J. Syst. Evol. Microbiol.">
        <title>The Global Catalogue of Microorganisms (GCM) 10K type strain sequencing project: providing services to taxonomists for standard genome sequencing and annotation.</title>
        <authorList>
            <consortium name="The Broad Institute Genomics Platform"/>
            <consortium name="The Broad Institute Genome Sequencing Center for Infectious Disease"/>
            <person name="Wu L."/>
            <person name="Ma J."/>
        </authorList>
    </citation>
    <scope>NUCLEOTIDE SEQUENCE [LARGE SCALE GENOMIC DNA]</scope>
    <source>
        <strain evidence="3">JCM 9381</strain>
    </source>
</reference>
<comment type="caution">
    <text evidence="2">The sequence shown here is derived from an EMBL/GenBank/DDBJ whole genome shotgun (WGS) entry which is preliminary data.</text>
</comment>
<evidence type="ECO:0000313" key="2">
    <source>
        <dbReference type="EMBL" id="GAA3245768.1"/>
    </source>
</evidence>
<keyword evidence="1" id="KW-0472">Membrane</keyword>
<organism evidence="2 3">
    <name type="scientific">Streptomyces labedae</name>
    <dbReference type="NCBI Taxonomy" id="285569"/>
    <lineage>
        <taxon>Bacteria</taxon>
        <taxon>Bacillati</taxon>
        <taxon>Actinomycetota</taxon>
        <taxon>Actinomycetes</taxon>
        <taxon>Kitasatosporales</taxon>
        <taxon>Streptomycetaceae</taxon>
        <taxon>Streptomyces</taxon>
    </lineage>
</organism>
<dbReference type="RefSeq" id="WP_428836723.1">
    <property type="nucleotide sequence ID" value="NZ_BAAAUW010000001.1"/>
</dbReference>
<feature type="transmembrane region" description="Helical" evidence="1">
    <location>
        <begin position="37"/>
        <end position="55"/>
    </location>
</feature>
<sequence length="83" mass="9063">MVQAAADAAGRCADTVGRFWIEYLRIDEAQQLLDLRLNNWTSIVLFVGAVTYLVISARRRPGIEDISGRDIGADAPDVEKASA</sequence>
<accession>A0ABP6QV27</accession>